<dbReference type="AlphaFoldDB" id="A0A7J3MWJ4"/>
<evidence type="ECO:0000256" key="1">
    <source>
        <dbReference type="ARBA" id="ARBA00022603"/>
    </source>
</evidence>
<proteinExistence type="predicted"/>
<keyword evidence="2 6" id="KW-0808">Transferase</keyword>
<keyword evidence="1 6" id="KW-0489">Methyltransferase</keyword>
<dbReference type="PANTHER" id="PTHR13610">
    <property type="entry name" value="METHYLTRANSFERASE DOMAIN-CONTAINING PROTEIN"/>
    <property type="match status" value="1"/>
</dbReference>
<dbReference type="EMBL" id="DTDH01000006">
    <property type="protein sequence ID" value="HGT97870.1"/>
    <property type="molecule type" value="Genomic_DNA"/>
</dbReference>
<dbReference type="Gene3D" id="3.40.50.150">
    <property type="entry name" value="Vaccinia Virus protein VP39"/>
    <property type="match status" value="1"/>
</dbReference>
<dbReference type="PANTHER" id="PTHR13610:SF11">
    <property type="entry name" value="METHYLTRANSFERASE DOMAIN-CONTAINING PROTEIN"/>
    <property type="match status" value="1"/>
</dbReference>
<feature type="domain" description="Methyltransferase" evidence="4">
    <location>
        <begin position="32"/>
        <end position="104"/>
    </location>
</feature>
<evidence type="ECO:0000256" key="3">
    <source>
        <dbReference type="ARBA" id="ARBA00022691"/>
    </source>
</evidence>
<evidence type="ECO:0000313" key="5">
    <source>
        <dbReference type="EMBL" id="HFQ78362.1"/>
    </source>
</evidence>
<dbReference type="SUPFAM" id="SSF53335">
    <property type="entry name" value="S-adenosyl-L-methionine-dependent methyltransferases"/>
    <property type="match status" value="1"/>
</dbReference>
<keyword evidence="3" id="KW-0949">S-adenosyl-L-methionine</keyword>
<dbReference type="InterPro" id="IPR041698">
    <property type="entry name" value="Methyltransf_25"/>
</dbReference>
<gene>
    <name evidence="5" type="ORF">ENT99_01485</name>
    <name evidence="6" type="ORF">ENU64_00375</name>
</gene>
<sequence>MYGSIDSPWVPTPKEVVDYVMDIASVSYGDIVYDLGCGDGRIVIEAARRGANAVCVEIDTKLIEIAKRNTVEMGVSNRIEFINDDIINVDLSRASVIYLYLTSKSIERIKHKMLNEAKPGTMIIALDYGIEYLNSTAILAIDVNNKTYRVYIYIV</sequence>
<dbReference type="CDD" id="cd02440">
    <property type="entry name" value="AdoMet_MTases"/>
    <property type="match status" value="1"/>
</dbReference>
<name>A0A7J3MWJ4_9CREN</name>
<evidence type="ECO:0000259" key="4">
    <source>
        <dbReference type="Pfam" id="PF13649"/>
    </source>
</evidence>
<dbReference type="GO" id="GO:0016279">
    <property type="term" value="F:protein-lysine N-methyltransferase activity"/>
    <property type="evidence" value="ECO:0007669"/>
    <property type="project" value="InterPro"/>
</dbReference>
<evidence type="ECO:0000256" key="2">
    <source>
        <dbReference type="ARBA" id="ARBA00022679"/>
    </source>
</evidence>
<dbReference type="Pfam" id="PF13649">
    <property type="entry name" value="Methyltransf_25"/>
    <property type="match status" value="1"/>
</dbReference>
<protein>
    <submittedName>
        <fullName evidence="6">Methyltransferase domain-containing protein</fullName>
    </submittedName>
</protein>
<evidence type="ECO:0000313" key="6">
    <source>
        <dbReference type="EMBL" id="HGT97870.1"/>
    </source>
</evidence>
<comment type="caution">
    <text evidence="6">The sequence shown here is derived from an EMBL/GenBank/DDBJ whole genome shotgun (WGS) entry which is preliminary data.</text>
</comment>
<dbReference type="InterPro" id="IPR029063">
    <property type="entry name" value="SAM-dependent_MTases_sf"/>
</dbReference>
<reference evidence="6" key="1">
    <citation type="journal article" date="2020" name="mSystems">
        <title>Genome- and Community-Level Interaction Insights into Carbon Utilization and Element Cycling Functions of Hydrothermarchaeota in Hydrothermal Sediment.</title>
        <authorList>
            <person name="Zhou Z."/>
            <person name="Liu Y."/>
            <person name="Xu W."/>
            <person name="Pan J."/>
            <person name="Luo Z.H."/>
            <person name="Li M."/>
        </authorList>
    </citation>
    <scope>NUCLEOTIDE SEQUENCE [LARGE SCALE GENOMIC DNA]</scope>
    <source>
        <strain evidence="5">SpSt-629</strain>
        <strain evidence="6">SpSt-688</strain>
    </source>
</reference>
<organism evidence="6">
    <name type="scientific">Ignisphaera aggregans</name>
    <dbReference type="NCBI Taxonomy" id="334771"/>
    <lineage>
        <taxon>Archaea</taxon>
        <taxon>Thermoproteota</taxon>
        <taxon>Thermoprotei</taxon>
        <taxon>Desulfurococcales</taxon>
        <taxon>Desulfurococcaceae</taxon>
        <taxon>Ignisphaera</taxon>
    </lineage>
</organism>
<accession>A0A7J3MWJ4</accession>
<dbReference type="GO" id="GO:0032259">
    <property type="term" value="P:methylation"/>
    <property type="evidence" value="ECO:0007669"/>
    <property type="project" value="UniProtKB-KW"/>
</dbReference>
<dbReference type="InterPro" id="IPR026170">
    <property type="entry name" value="FAM173A/B"/>
</dbReference>
<dbReference type="EMBL" id="DTAU01000032">
    <property type="protein sequence ID" value="HFQ78362.1"/>
    <property type="molecule type" value="Genomic_DNA"/>
</dbReference>